<gene>
    <name evidence="2" type="ORF">ACFP0N_38215</name>
</gene>
<dbReference type="EMBL" id="JBHSOD010000096">
    <property type="protein sequence ID" value="MFC5890803.1"/>
    <property type="molecule type" value="Genomic_DNA"/>
</dbReference>
<feature type="signal peptide" evidence="1">
    <location>
        <begin position="1"/>
        <end position="31"/>
    </location>
</feature>
<evidence type="ECO:0000313" key="2">
    <source>
        <dbReference type="EMBL" id="MFC5890803.1"/>
    </source>
</evidence>
<feature type="chain" id="PRO_5045181572" description="Secreted protein" evidence="1">
    <location>
        <begin position="32"/>
        <end position="85"/>
    </location>
</feature>
<proteinExistence type="predicted"/>
<dbReference type="Proteomes" id="UP001596067">
    <property type="component" value="Unassembled WGS sequence"/>
</dbReference>
<reference evidence="3" key="1">
    <citation type="journal article" date="2019" name="Int. J. Syst. Evol. Microbiol.">
        <title>The Global Catalogue of Microorganisms (GCM) 10K type strain sequencing project: providing services to taxonomists for standard genome sequencing and annotation.</title>
        <authorList>
            <consortium name="The Broad Institute Genomics Platform"/>
            <consortium name="The Broad Institute Genome Sequencing Center for Infectious Disease"/>
            <person name="Wu L."/>
            <person name="Ma J."/>
        </authorList>
    </citation>
    <scope>NUCLEOTIDE SEQUENCE [LARGE SCALE GENOMIC DNA]</scope>
    <source>
        <strain evidence="3">CGMCC 4.1469</strain>
    </source>
</reference>
<keyword evidence="3" id="KW-1185">Reference proteome</keyword>
<evidence type="ECO:0000256" key="1">
    <source>
        <dbReference type="SAM" id="SignalP"/>
    </source>
</evidence>
<evidence type="ECO:0008006" key="4">
    <source>
        <dbReference type="Google" id="ProtNLM"/>
    </source>
</evidence>
<comment type="caution">
    <text evidence="2">The sequence shown here is derived from an EMBL/GenBank/DDBJ whole genome shotgun (WGS) entry which is preliminary data.</text>
</comment>
<dbReference type="RefSeq" id="WP_345328838.1">
    <property type="nucleotide sequence ID" value="NZ_BAAAVH010000056.1"/>
</dbReference>
<evidence type="ECO:0000313" key="3">
    <source>
        <dbReference type="Proteomes" id="UP001596067"/>
    </source>
</evidence>
<protein>
    <recommendedName>
        <fullName evidence="4">Secreted protein</fullName>
    </recommendedName>
</protein>
<organism evidence="2 3">
    <name type="scientific">Kitasatospora aburaviensis</name>
    <dbReference type="NCBI Taxonomy" id="67265"/>
    <lineage>
        <taxon>Bacteria</taxon>
        <taxon>Bacillati</taxon>
        <taxon>Actinomycetota</taxon>
        <taxon>Actinomycetes</taxon>
        <taxon>Kitasatosporales</taxon>
        <taxon>Streptomycetaceae</taxon>
        <taxon>Kitasatospora</taxon>
    </lineage>
</organism>
<name>A0ABW1FAT1_9ACTN</name>
<sequence>MGSLPRRIAAVTLTTAALLGVAGTAATSASATTIRYFKAYGVNPTYAAPRAWAAAHAAGYTDDQCSQESDMVVPGYWQVVVTCVS</sequence>
<keyword evidence="1" id="KW-0732">Signal</keyword>
<accession>A0ABW1FAT1</accession>